<evidence type="ECO:0000256" key="1">
    <source>
        <dbReference type="ARBA" id="ARBA00013048"/>
    </source>
</evidence>
<organism evidence="5">
    <name type="scientific">Rhodococcus hoagii (strain 103S)</name>
    <name type="common">Rhodococcus equi</name>
    <dbReference type="NCBI Taxonomy" id="685727"/>
    <lineage>
        <taxon>Bacteria</taxon>
        <taxon>Bacillati</taxon>
        <taxon>Actinomycetota</taxon>
        <taxon>Actinomycetes</taxon>
        <taxon>Mycobacteriales</taxon>
        <taxon>Nocardiaceae</taxon>
        <taxon>Prescottella</taxon>
    </lineage>
</organism>
<dbReference type="Gene3D" id="3.40.309.10">
    <property type="entry name" value="Aldehyde Dehydrogenase, Chain A, domain 2"/>
    <property type="match status" value="1"/>
</dbReference>
<name>A0A3S5Y146_RHOH1</name>
<dbReference type="EMBL" id="FN563149">
    <property type="protein sequence ID" value="CBH46261.1"/>
    <property type="molecule type" value="Genomic_DNA"/>
</dbReference>
<proteinExistence type="predicted"/>
<dbReference type="FunFam" id="3.40.309.10:FF:000002">
    <property type="entry name" value="Methylmalonate-semialdehyde dehydrogenase (Acylating)"/>
    <property type="match status" value="1"/>
</dbReference>
<dbReference type="Proteomes" id="UP001154400">
    <property type="component" value="Chromosome"/>
</dbReference>
<dbReference type="GO" id="GO:0006574">
    <property type="term" value="P:L-valine catabolic process"/>
    <property type="evidence" value="ECO:0007669"/>
    <property type="project" value="TreeGrafter"/>
</dbReference>
<dbReference type="InterPro" id="IPR016163">
    <property type="entry name" value="Ald_DH_C"/>
</dbReference>
<dbReference type="EC" id="1.2.1.27" evidence="1"/>
<dbReference type="KEGG" id="req:REQ_01100"/>
<reference evidence="5" key="1">
    <citation type="journal article" date="2010" name="PLoS Genet.">
        <title>The genome of a pathogenic rhodococcus: cooptive virulence underpinned by key gene acquisitions.</title>
        <authorList>
            <person name="Letek M."/>
            <person name="Gonzalez P."/>
            <person name="Macarthur I."/>
            <person name="Rodriguez H."/>
            <person name="Freeman T.C."/>
            <person name="Valero-Rello A."/>
            <person name="Blanco M."/>
            <person name="Buckley T."/>
            <person name="Cherevach I."/>
            <person name="Fahey R."/>
            <person name="Hapeshi A."/>
            <person name="Holdstock J."/>
            <person name="Leadon D."/>
            <person name="Navas J."/>
            <person name="Ocampo A."/>
            <person name="Quail M.A."/>
            <person name="Sanders M."/>
            <person name="Scortti M.M."/>
            <person name="Prescott J.F."/>
            <person name="Fogarty U."/>
            <person name="Meijer W.G."/>
            <person name="Parkhill J."/>
            <person name="Bentley S.D."/>
            <person name="Vazquez-Boland J.A."/>
        </authorList>
    </citation>
    <scope>NUCLEOTIDE SEQUENCE [LARGE SCALE GENOMIC DNA]</scope>
    <source>
        <strain evidence="5 6">103S</strain>
    </source>
</reference>
<dbReference type="PANTHER" id="PTHR43866:SF4">
    <property type="entry name" value="MALONATE-SEMIALDEHYDE DEHYDROGENASE"/>
    <property type="match status" value="1"/>
</dbReference>
<dbReference type="AlphaFoldDB" id="A0A3S5Y146"/>
<dbReference type="PROSITE" id="PS00070">
    <property type="entry name" value="ALDEHYDE_DEHYDR_CYS"/>
    <property type="match status" value="1"/>
</dbReference>
<feature type="domain" description="Aldehyde dehydrogenase" evidence="4">
    <location>
        <begin position="16"/>
        <end position="475"/>
    </location>
</feature>
<evidence type="ECO:0000313" key="6">
    <source>
        <dbReference type="Proteomes" id="UP000006892"/>
    </source>
</evidence>
<dbReference type="RefSeq" id="WP_013414442.1">
    <property type="nucleotide sequence ID" value="NC_014659.1"/>
</dbReference>
<dbReference type="SUPFAM" id="SSF53720">
    <property type="entry name" value="ALDH-like"/>
    <property type="match status" value="1"/>
</dbReference>
<dbReference type="InterPro" id="IPR010061">
    <property type="entry name" value="MeMal-semiAld_DH"/>
</dbReference>
<keyword evidence="3" id="KW-0520">NAD</keyword>
<dbReference type="InterPro" id="IPR015590">
    <property type="entry name" value="Aldehyde_DH_dom"/>
</dbReference>
<sequence length="492" mass="51305">MRTIPHWINGAPVAGGSDTIDVLDPATDQPVATVPMADAATVGAAIAAAASAFDGWAATPLSKRAHVLYRFRELLLANRSELAAMITEEHGKTLDDAAGEISRAADSVELACGGPALARGGTSLQTGPNIDTKSVLHPLGVCVGITPFNFPAMMGMMMVSVALAAGNTFVWKPSEQDPGVCLRIAELFREAGLPDGVLNVVHGRQDAVEQLIDSPDTEAVSFVGSSKVAHIVYSRAAAAGKRVQAFGGAKNHMIVMPDADLDVVADQLTSACFGAAGQRCMAISVAVVVGDTAEPLLDKLVGRAQQVRLGAGNAPDTEVGPVINRQSQQRIQAAVKEAVAAGARAVVDRSTEVVAGYEGGYFIGPTVLADVDVSSPAYQDELFGPVLVVMRVDSLNDGLALIANHRYGNGASIFTRDGAAANEFERRASAGMVGINVAIPVPVAAYAVQGWKDSAYGDTGLNNASWSFYTRPKYVTSRWDSVAGTDFGFRPN</sequence>
<evidence type="ECO:0000259" key="4">
    <source>
        <dbReference type="Pfam" id="PF00171"/>
    </source>
</evidence>
<dbReference type="InterPro" id="IPR016160">
    <property type="entry name" value="Ald_DH_CS_CYS"/>
</dbReference>
<dbReference type="Gene3D" id="3.40.605.10">
    <property type="entry name" value="Aldehyde Dehydrogenase, Chain A, domain 1"/>
    <property type="match status" value="1"/>
</dbReference>
<gene>
    <name evidence="5" type="ordered locus">REQ_01100</name>
</gene>
<dbReference type="GO" id="GO:0006210">
    <property type="term" value="P:thymine catabolic process"/>
    <property type="evidence" value="ECO:0007669"/>
    <property type="project" value="TreeGrafter"/>
</dbReference>
<dbReference type="NCBIfam" id="TIGR01722">
    <property type="entry name" value="MMSDH"/>
    <property type="match status" value="1"/>
</dbReference>
<dbReference type="Pfam" id="PF00171">
    <property type="entry name" value="Aldedh"/>
    <property type="match status" value="1"/>
</dbReference>
<keyword evidence="2" id="KW-0560">Oxidoreductase</keyword>
<dbReference type="PANTHER" id="PTHR43866">
    <property type="entry name" value="MALONATE-SEMIALDEHYDE DEHYDROGENASE"/>
    <property type="match status" value="1"/>
</dbReference>
<accession>A0A3S5Y146</accession>
<protein>
    <recommendedName>
        <fullName evidence="1">methylmalonate-semialdehyde dehydrogenase (CoA acylating)</fullName>
        <ecNumber evidence="1">1.2.1.27</ecNumber>
    </recommendedName>
</protein>
<dbReference type="InterPro" id="IPR016161">
    <property type="entry name" value="Ald_DH/histidinol_DH"/>
</dbReference>
<dbReference type="InterPro" id="IPR016162">
    <property type="entry name" value="Ald_DH_N"/>
</dbReference>
<dbReference type="GO" id="GO:0004491">
    <property type="term" value="F:methylmalonate-semialdehyde dehydrogenase (acylating, NAD) activity"/>
    <property type="evidence" value="ECO:0007669"/>
    <property type="project" value="UniProtKB-EC"/>
</dbReference>
<evidence type="ECO:0000256" key="2">
    <source>
        <dbReference type="ARBA" id="ARBA00023002"/>
    </source>
</evidence>
<evidence type="ECO:0000256" key="3">
    <source>
        <dbReference type="ARBA" id="ARBA00023027"/>
    </source>
</evidence>
<evidence type="ECO:0000313" key="5">
    <source>
        <dbReference type="EMBL" id="CBH46261.1"/>
    </source>
</evidence>